<feature type="signal peptide" evidence="1">
    <location>
        <begin position="1"/>
        <end position="34"/>
    </location>
</feature>
<comment type="caution">
    <text evidence="2">The sequence shown here is derived from an EMBL/GenBank/DDBJ whole genome shotgun (WGS) entry which is preliminary data.</text>
</comment>
<protein>
    <submittedName>
        <fullName evidence="2">TonB-system energizer ExbB</fullName>
    </submittedName>
</protein>
<gene>
    <name evidence="2" type="ORF">G3436_22780</name>
</gene>
<proteinExistence type="predicted"/>
<evidence type="ECO:0000313" key="2">
    <source>
        <dbReference type="EMBL" id="NER66162.1"/>
    </source>
</evidence>
<sequence length="44" mass="4590">MTRIQPSASPTMPRAWRAIAALMLSLVLAPAAMADEPAAQNATP</sequence>
<evidence type="ECO:0000313" key="3">
    <source>
        <dbReference type="Proteomes" id="UP000482634"/>
    </source>
</evidence>
<organism evidence="2 3">
    <name type="scientific">Pseudomonas brassicae</name>
    <dbReference type="NCBI Taxonomy" id="2708063"/>
    <lineage>
        <taxon>Bacteria</taxon>
        <taxon>Pseudomonadati</taxon>
        <taxon>Pseudomonadota</taxon>
        <taxon>Gammaproteobacteria</taxon>
        <taxon>Pseudomonadales</taxon>
        <taxon>Pseudomonadaceae</taxon>
        <taxon>Pseudomonas</taxon>
    </lineage>
</organism>
<dbReference type="Proteomes" id="UP000482634">
    <property type="component" value="Unassembled WGS sequence"/>
</dbReference>
<dbReference type="EMBL" id="JAAHBU010000400">
    <property type="protein sequence ID" value="NER66162.1"/>
    <property type="molecule type" value="Genomic_DNA"/>
</dbReference>
<evidence type="ECO:0000256" key="1">
    <source>
        <dbReference type="SAM" id="SignalP"/>
    </source>
</evidence>
<keyword evidence="1" id="KW-0732">Signal</keyword>
<name>A0A6B3NS33_9PSED</name>
<keyword evidence="3" id="KW-1185">Reference proteome</keyword>
<dbReference type="AlphaFoldDB" id="A0A6B3NS33"/>
<accession>A0A6B3NS33</accession>
<reference evidence="2 3" key="1">
    <citation type="submission" date="2020-02" db="EMBL/GenBank/DDBJ databases">
        <title>Broccoli isolated Pseudomonas sp.</title>
        <authorList>
            <person name="Fujikawa T."/>
            <person name="Sawada H."/>
        </authorList>
    </citation>
    <scope>NUCLEOTIDE SEQUENCE [LARGE SCALE GENOMIC DNA]</scope>
    <source>
        <strain evidence="2 3">MAFF212427</strain>
    </source>
</reference>
<feature type="non-terminal residue" evidence="2">
    <location>
        <position position="44"/>
    </location>
</feature>
<feature type="chain" id="PRO_5025461316" evidence="1">
    <location>
        <begin position="35"/>
        <end position="44"/>
    </location>
</feature>